<dbReference type="InterPro" id="IPR027417">
    <property type="entry name" value="P-loop_NTPase"/>
</dbReference>
<evidence type="ECO:0000259" key="4">
    <source>
        <dbReference type="PROSITE" id="PS51379"/>
    </source>
</evidence>
<evidence type="ECO:0000256" key="1">
    <source>
        <dbReference type="ARBA" id="ARBA00022723"/>
    </source>
</evidence>
<evidence type="ECO:0000313" key="5">
    <source>
        <dbReference type="EMBL" id="OAT79522.1"/>
    </source>
</evidence>
<dbReference type="PROSITE" id="PS51379">
    <property type="entry name" value="4FE4S_FER_2"/>
    <property type="match status" value="2"/>
</dbReference>
<dbReference type="InterPro" id="IPR017900">
    <property type="entry name" value="4Fe4S_Fe_S_CS"/>
</dbReference>
<name>A0A1B7LB05_9FIRM</name>
<keyword evidence="1" id="KW-0479">Metal-binding</keyword>
<evidence type="ECO:0000256" key="3">
    <source>
        <dbReference type="ARBA" id="ARBA00023014"/>
    </source>
</evidence>
<dbReference type="STRING" id="1838280.A6M21_15600"/>
<comment type="caution">
    <text evidence="5">The sequence shown here is derived from an EMBL/GenBank/DDBJ whole genome shotgun (WGS) entry which is preliminary data.</text>
</comment>
<dbReference type="AlphaFoldDB" id="A0A1B7LB05"/>
<gene>
    <name evidence="5" type="ORF">A6M21_15600</name>
</gene>
<dbReference type="Pfam" id="PF01656">
    <property type="entry name" value="CbiA"/>
    <property type="match status" value="1"/>
</dbReference>
<dbReference type="GO" id="GO:0046872">
    <property type="term" value="F:metal ion binding"/>
    <property type="evidence" value="ECO:0007669"/>
    <property type="project" value="UniProtKB-KW"/>
</dbReference>
<keyword evidence="2" id="KW-0408">Iron</keyword>
<dbReference type="OrthoDB" id="9778602at2"/>
<dbReference type="InterPro" id="IPR002586">
    <property type="entry name" value="CobQ/CobB/MinD/ParA_Nub-bd_dom"/>
</dbReference>
<feature type="domain" description="4Fe-4S ferredoxin-type" evidence="4">
    <location>
        <begin position="90"/>
        <end position="118"/>
    </location>
</feature>
<dbReference type="InterPro" id="IPR017896">
    <property type="entry name" value="4Fe4S_Fe-S-bd"/>
</dbReference>
<sequence length="283" mass="30135">MIVAVASGKGGTGKTTVAASLALVAAEKGPVQYLDCDVEEPNGHLLLHPAWEHRRAVTVPVPVIDRDKCNFCGRCAQICAFHALAVLPDEVLVFPELCHGCGGCQYFCPMKAITENKREIGCVETGQSGAIQFVHGCLQVGEAICTPLIGAVKEQAAPGTLTILDAPPGTSCPVIKTVTNAGFCILVTEPTPFGLHDLRLAVKMVKKLGIPCGIIINRSDGQDQLIVEFSRDMHIPVLFRLPEDRMVAEGYAGGMPAVTVRPAWKPLFQNLLDGLEAGKQCVS</sequence>
<protein>
    <submittedName>
        <fullName evidence="5">(4Fe-4S)-binding protein</fullName>
    </submittedName>
</protein>
<dbReference type="Gene3D" id="3.40.50.300">
    <property type="entry name" value="P-loop containing nucleotide triphosphate hydrolases"/>
    <property type="match status" value="2"/>
</dbReference>
<dbReference type="RefSeq" id="WP_066671211.1">
    <property type="nucleotide sequence ID" value="NZ_LYVF01000193.1"/>
</dbReference>
<dbReference type="EMBL" id="LYVF01000193">
    <property type="protein sequence ID" value="OAT79522.1"/>
    <property type="molecule type" value="Genomic_DNA"/>
</dbReference>
<dbReference type="PANTHER" id="PTHR43063:SF1">
    <property type="entry name" value="4FE-4S CLUSTER CONTAINING PARA FAMILY ATPASE PROTEIN"/>
    <property type="match status" value="1"/>
</dbReference>
<keyword evidence="3" id="KW-0411">Iron-sulfur</keyword>
<dbReference type="Gene3D" id="3.30.70.20">
    <property type="match status" value="1"/>
</dbReference>
<reference evidence="5 6" key="1">
    <citation type="submission" date="2016-04" db="EMBL/GenBank/DDBJ databases">
        <authorList>
            <person name="Evans L.H."/>
            <person name="Alamgir A."/>
            <person name="Owens N."/>
            <person name="Weber N.D."/>
            <person name="Virtaneva K."/>
            <person name="Barbian K."/>
            <person name="Babar A."/>
            <person name="Rosenke K."/>
        </authorList>
    </citation>
    <scope>NUCLEOTIDE SEQUENCE [LARGE SCALE GENOMIC DNA]</scope>
    <source>
        <strain evidence="5 6">LMa1</strain>
    </source>
</reference>
<evidence type="ECO:0000313" key="6">
    <source>
        <dbReference type="Proteomes" id="UP000078532"/>
    </source>
</evidence>
<keyword evidence="6" id="KW-1185">Reference proteome</keyword>
<accession>A0A1B7LB05</accession>
<evidence type="ECO:0000256" key="2">
    <source>
        <dbReference type="ARBA" id="ARBA00023004"/>
    </source>
</evidence>
<dbReference type="SUPFAM" id="SSF52540">
    <property type="entry name" value="P-loop containing nucleoside triphosphate hydrolases"/>
    <property type="match status" value="1"/>
</dbReference>
<proteinExistence type="predicted"/>
<feature type="domain" description="4Fe-4S ferredoxin-type" evidence="4">
    <location>
        <begin position="60"/>
        <end position="89"/>
    </location>
</feature>
<dbReference type="Pfam" id="PF00037">
    <property type="entry name" value="Fer4"/>
    <property type="match status" value="2"/>
</dbReference>
<dbReference type="PROSITE" id="PS00198">
    <property type="entry name" value="4FE4S_FER_1"/>
    <property type="match status" value="1"/>
</dbReference>
<dbReference type="Proteomes" id="UP000078532">
    <property type="component" value="Unassembled WGS sequence"/>
</dbReference>
<dbReference type="GO" id="GO:0051536">
    <property type="term" value="F:iron-sulfur cluster binding"/>
    <property type="evidence" value="ECO:0007669"/>
    <property type="project" value="UniProtKB-KW"/>
</dbReference>
<organism evidence="5 6">
    <name type="scientific">Desulfotomaculum copahuensis</name>
    <dbReference type="NCBI Taxonomy" id="1838280"/>
    <lineage>
        <taxon>Bacteria</taxon>
        <taxon>Bacillati</taxon>
        <taxon>Bacillota</taxon>
        <taxon>Clostridia</taxon>
        <taxon>Eubacteriales</taxon>
        <taxon>Desulfotomaculaceae</taxon>
        <taxon>Desulfotomaculum</taxon>
    </lineage>
</organism>
<dbReference type="PANTHER" id="PTHR43063">
    <property type="entry name" value="4FE-4S CLUSTER CONTAINING PARA FAMILY ATPASE PROTEIN"/>
    <property type="match status" value="1"/>
</dbReference>